<proteinExistence type="predicted"/>
<dbReference type="CDD" id="cd00833">
    <property type="entry name" value="PKS"/>
    <property type="match status" value="1"/>
</dbReference>
<keyword evidence="10" id="KW-0614">Plasmid</keyword>
<feature type="region of interest" description="Disordered" evidence="7">
    <location>
        <begin position="1551"/>
        <end position="1593"/>
    </location>
</feature>
<keyword evidence="2" id="KW-0597">Phosphoprotein</keyword>
<keyword evidence="4" id="KW-0276">Fatty acid metabolism</keyword>
<dbReference type="Gene3D" id="3.40.47.10">
    <property type="match status" value="1"/>
</dbReference>
<protein>
    <submittedName>
        <fullName evidence="10">Beta-ketoacyl synthase</fullName>
    </submittedName>
</protein>
<evidence type="ECO:0000256" key="5">
    <source>
        <dbReference type="ARBA" id="ARBA00023098"/>
    </source>
</evidence>
<dbReference type="Proteomes" id="UP000008316">
    <property type="component" value="Plasmid bgla_1p"/>
</dbReference>
<evidence type="ECO:0000313" key="10">
    <source>
        <dbReference type="EMBL" id="AEA65488.1"/>
    </source>
</evidence>
<keyword evidence="5" id="KW-0443">Lipid metabolism</keyword>
<dbReference type="Gene3D" id="3.40.366.10">
    <property type="entry name" value="Malonyl-Coenzyme A Acyl Carrier Protein, domain 2"/>
    <property type="match status" value="1"/>
</dbReference>
<organism evidence="10 11">
    <name type="scientific">Burkholderia gladioli (strain BSR3)</name>
    <dbReference type="NCBI Taxonomy" id="999541"/>
    <lineage>
        <taxon>Bacteria</taxon>
        <taxon>Pseudomonadati</taxon>
        <taxon>Pseudomonadota</taxon>
        <taxon>Betaproteobacteria</taxon>
        <taxon>Burkholderiales</taxon>
        <taxon>Burkholderiaceae</taxon>
        <taxon>Burkholderia</taxon>
    </lineage>
</organism>
<evidence type="ECO:0000259" key="8">
    <source>
        <dbReference type="PROSITE" id="PS50075"/>
    </source>
</evidence>
<dbReference type="SUPFAM" id="SSF55048">
    <property type="entry name" value="Probable ACP-binding domain of malonyl-CoA ACP transacylase"/>
    <property type="match status" value="1"/>
</dbReference>
<dbReference type="InterPro" id="IPR016036">
    <property type="entry name" value="Malonyl_transacylase_ACP-bd"/>
</dbReference>
<dbReference type="InterPro" id="IPR057326">
    <property type="entry name" value="KR_dom"/>
</dbReference>
<dbReference type="SUPFAM" id="SSF51735">
    <property type="entry name" value="NAD(P)-binding Rossmann-fold domains"/>
    <property type="match status" value="2"/>
</dbReference>
<dbReference type="Gene3D" id="3.30.70.250">
    <property type="entry name" value="Malonyl-CoA ACP transacylase, ACP-binding"/>
    <property type="match status" value="1"/>
</dbReference>
<dbReference type="Pfam" id="PF21394">
    <property type="entry name" value="Beta-ketacyl_N"/>
    <property type="match status" value="1"/>
</dbReference>
<dbReference type="InterPro" id="IPR016039">
    <property type="entry name" value="Thiolase-like"/>
</dbReference>
<keyword evidence="6" id="KW-0511">Multifunctional enzyme</keyword>
<dbReference type="PROSITE" id="PS50075">
    <property type="entry name" value="CARRIER"/>
    <property type="match status" value="1"/>
</dbReference>
<evidence type="ECO:0000259" key="9">
    <source>
        <dbReference type="PROSITE" id="PS52004"/>
    </source>
</evidence>
<dbReference type="InterPro" id="IPR050091">
    <property type="entry name" value="PKS_NRPS_Biosynth_Enz"/>
</dbReference>
<dbReference type="Pfam" id="PF00698">
    <property type="entry name" value="Acyl_transf_1"/>
    <property type="match status" value="1"/>
</dbReference>
<reference evidence="10 11" key="1">
    <citation type="journal article" date="2011" name="J. Bacteriol.">
        <title>Complete genome sequence of Burkholderia gladioli BSR3.</title>
        <authorList>
            <person name="Seo Y.S."/>
            <person name="Lim J."/>
            <person name="Choi B.S."/>
            <person name="Kim H."/>
            <person name="Goo E."/>
            <person name="Lee B."/>
            <person name="Lim J.S."/>
            <person name="Choi I.Y."/>
            <person name="Moon J.S."/>
            <person name="Kim J."/>
            <person name="Hwang I."/>
        </authorList>
    </citation>
    <scope>NUCLEOTIDE SEQUENCE [LARGE SCALE GENOMIC DNA]</scope>
    <source>
        <strain evidence="11">BSR3</strain>
    </source>
</reference>
<dbReference type="Gene3D" id="3.30.70.3290">
    <property type="match status" value="1"/>
</dbReference>
<dbReference type="SUPFAM" id="SSF53901">
    <property type="entry name" value="Thiolase-like"/>
    <property type="match status" value="1"/>
</dbReference>
<dbReference type="PANTHER" id="PTHR43775">
    <property type="entry name" value="FATTY ACID SYNTHASE"/>
    <property type="match status" value="1"/>
</dbReference>
<evidence type="ECO:0000256" key="6">
    <source>
        <dbReference type="ARBA" id="ARBA00023268"/>
    </source>
</evidence>
<dbReference type="Pfam" id="PF02801">
    <property type="entry name" value="Ketoacyl-synt_C"/>
    <property type="match status" value="1"/>
</dbReference>
<keyword evidence="1" id="KW-0596">Phosphopantetheine</keyword>
<geneLocation type="plasmid" evidence="10 11">
    <name>bgla_1p</name>
</geneLocation>
<keyword evidence="11" id="KW-1185">Reference proteome</keyword>
<dbReference type="Pfam" id="PF08659">
    <property type="entry name" value="KR"/>
    <property type="match status" value="1"/>
</dbReference>
<dbReference type="GO" id="GO:0004312">
    <property type="term" value="F:fatty acid synthase activity"/>
    <property type="evidence" value="ECO:0007669"/>
    <property type="project" value="TreeGrafter"/>
</dbReference>
<dbReference type="InterPro" id="IPR001227">
    <property type="entry name" value="Ac_transferase_dom_sf"/>
</dbReference>
<keyword evidence="3" id="KW-0808">Transferase</keyword>
<dbReference type="CDD" id="cd08953">
    <property type="entry name" value="KR_2_SDR_x"/>
    <property type="match status" value="1"/>
</dbReference>
<dbReference type="InterPro" id="IPR013968">
    <property type="entry name" value="PKS_KR"/>
</dbReference>
<evidence type="ECO:0000256" key="7">
    <source>
        <dbReference type="SAM" id="MobiDB-lite"/>
    </source>
</evidence>
<dbReference type="InterPro" id="IPR020841">
    <property type="entry name" value="PKS_Beta-ketoAc_synthase_dom"/>
</dbReference>
<dbReference type="Gene3D" id="3.40.50.720">
    <property type="entry name" value="NAD(P)-binding Rossmann-like Domain"/>
    <property type="match status" value="1"/>
</dbReference>
<feature type="domain" description="Carrier" evidence="8">
    <location>
        <begin position="1467"/>
        <end position="1545"/>
    </location>
</feature>
<dbReference type="InterPro" id="IPR049490">
    <property type="entry name" value="C883_1060-like_KR_N"/>
</dbReference>
<dbReference type="InterPro" id="IPR014030">
    <property type="entry name" value="Ketoacyl_synth_N"/>
</dbReference>
<dbReference type="SMART" id="SM00825">
    <property type="entry name" value="PKS_KS"/>
    <property type="match status" value="1"/>
</dbReference>
<evidence type="ECO:0000256" key="2">
    <source>
        <dbReference type="ARBA" id="ARBA00022553"/>
    </source>
</evidence>
<dbReference type="InterPro" id="IPR009081">
    <property type="entry name" value="PP-bd_ACP"/>
</dbReference>
<dbReference type="Gene3D" id="1.10.1200.10">
    <property type="entry name" value="ACP-like"/>
    <property type="match status" value="1"/>
</dbReference>
<gene>
    <name evidence="10" type="ordered locus">bgla_1p0830</name>
</gene>
<evidence type="ECO:0000256" key="3">
    <source>
        <dbReference type="ARBA" id="ARBA00022679"/>
    </source>
</evidence>
<accession>F2LRJ4</accession>
<evidence type="ECO:0000256" key="4">
    <source>
        <dbReference type="ARBA" id="ARBA00022832"/>
    </source>
</evidence>
<dbReference type="PANTHER" id="PTHR43775:SF51">
    <property type="entry name" value="INACTIVE PHENOLPHTHIOCEROL SYNTHESIS POLYKETIDE SYNTHASE TYPE I PKS1-RELATED"/>
    <property type="match status" value="1"/>
</dbReference>
<evidence type="ECO:0000256" key="1">
    <source>
        <dbReference type="ARBA" id="ARBA00022450"/>
    </source>
</evidence>
<dbReference type="KEGG" id="bgd:bgla_1p0830"/>
<dbReference type="PROSITE" id="PS52004">
    <property type="entry name" value="KS3_2"/>
    <property type="match status" value="1"/>
</dbReference>
<name>F2LRJ4_BURGS</name>
<dbReference type="InterPro" id="IPR014043">
    <property type="entry name" value="Acyl_transferase_dom"/>
</dbReference>
<dbReference type="InterPro" id="IPR032821">
    <property type="entry name" value="PKS_assoc"/>
</dbReference>
<dbReference type="InterPro" id="IPR036736">
    <property type="entry name" value="ACP-like_sf"/>
</dbReference>
<dbReference type="HOGENOM" id="CLU_000022_35_4_4"/>
<dbReference type="GO" id="GO:0006633">
    <property type="term" value="P:fatty acid biosynthetic process"/>
    <property type="evidence" value="ECO:0007669"/>
    <property type="project" value="TreeGrafter"/>
</dbReference>
<dbReference type="FunFam" id="3.40.47.10:FF:000042">
    <property type="entry name" value="Polyketide synthase Pks13"/>
    <property type="match status" value="1"/>
</dbReference>
<sequence length="1593" mass="170446">MNKDSVMNDQDISDDERMSSVAIIGLAGRFPGAPDVDAFWRNIRDGVESITFYSDEELREAGVDESYLASEHYVKAAAVIEGADLFDARYFNLSPNEAQYIDPQQRLFLECAVEALDNAGCDPDRFDGAIGVYAGSALSFYELEVAFSNFDQLATSDGLQTLFATGVANDYLVTRVSYKLNLRGPGLTIQTACSTSLVAVHLACQNLLSGECDVALAGGVSIQSSYKKAGYFHTEGGMVSGDGRCRPFDAEAGGTIFGDGLGIVVLKRLDKALADGDNIRAVIRGTAINNDGSEKLGFTAPGVRGQSEVIIESLAAAGVTPDTIDYVEAHGTGTILGDPIEVAALSQVYKEFSPSLDGCRIGSVKGNVGHLNHASGISGLIKVVMSLENEQLPPSLNYHTPNPNIDFASSPFHVNAILADWPRGAKPRRAGINAFGIGGTNAHVIVEEAPLRAPPEGRRRRWSLLPVSSKSALGREAMQKTLAAHLRAHPAMRIEDVAYTLAFGRTQHRYASFTVCRDAGEAADAMESASRQSVLVGEWAPRERRIAFMFPGQGTQHLRMGLGLYEEEPLFRATLDVCLRAIETASGFDLRAVLFPGDDASEAAEAELRKTGMAQPAIFAISYALQVLWQSWGITPAAMIGHSIGELVAACAANVLSLEDAIRVVCERGRLMQAMPPGKMLVVPASAESIRAWLHPEVAIAAINANDACVISGPPEAIRDSDARLREQGLFCTDLRTSHAFHSAMMTPAIEPYVALLKTITLRAPDIPFVSNVTGTWITDEQATSPAYWGQQLGGTVHFAAGLDTLSREAGIEVFLELGPGRSLAALAQQNLAAASPVAIVSSMPRPDGREEEGAALLKAVAQLMLAGVAIDLRPLFAGVQARKLVLPPTHFVRERYWAANQDGGPASRAIGTNDAQAEPIPAALDALYGLAWRRTMPVTEGLEAALATRPNWLICSNGNPFCRQLIETLRQRGMCVSVVEPGEAYHCDEQWNFRIAPDVPKHFEQVLAHLQNSERIPQRIVYAWSLPGEPDTQASFDAMLDHAFFGLFHAVQSIALHGQDAAADLYVLGADAVEVLGTERARPASALAVGPALTASLELPELRSRFIDISASELDAERVAATVERLLGECVTEGPTNLIAYRGDHRWAPSYEPTTLGPVPDPAVPVREGGVYLITGGLGDLGLAFAQWLARDYRAKLVLVGRTGLPPRCDWAALLEDPSADPKAAGIVARLQALEALGAQVLVGKGDASDPVAMGSIVNEARARFGQVHGVLHLAGLAGSGPMILRNRTDLMPILAPKVQGIDVIEQLFADAPLDFLALFSSIAALTGGLGQAAYTSANAYMDAYARQRGHRSARRVIAINWDAWGDIGMAVTTPLPERLAANWEKDLASFGIPSVDGIEIFRRLLATGRSGMLASRRVSYAQNSVPAGMLRLIPPTKQLAETAQPVQSKQGNRYPRPVVAIDYVAPRNELETILVELWGDALSIDGVGVHDDFFELGGHSLLVLQMLPRLRARFGIDLNPRDVFSEVGAATIAELATAIELKLIEELQTEDAAPAGEPDRLDAAPESTPPDGLPARVSRAEPGLGTSPSAG</sequence>
<dbReference type="Pfam" id="PF00550">
    <property type="entry name" value="PP-binding"/>
    <property type="match status" value="1"/>
</dbReference>
<dbReference type="Pfam" id="PF00109">
    <property type="entry name" value="ketoacyl-synt"/>
    <property type="match status" value="1"/>
</dbReference>
<dbReference type="SMART" id="SM00827">
    <property type="entry name" value="PKS_AT"/>
    <property type="match status" value="1"/>
</dbReference>
<dbReference type="InterPro" id="IPR036291">
    <property type="entry name" value="NAD(P)-bd_dom_sf"/>
</dbReference>
<feature type="domain" description="Ketosynthase family 3 (KS3)" evidence="9">
    <location>
        <begin position="18"/>
        <end position="448"/>
    </location>
</feature>
<dbReference type="SUPFAM" id="SSF47336">
    <property type="entry name" value="ACP-like"/>
    <property type="match status" value="1"/>
</dbReference>
<evidence type="ECO:0000313" key="11">
    <source>
        <dbReference type="Proteomes" id="UP000008316"/>
    </source>
</evidence>
<dbReference type="EMBL" id="CP002601">
    <property type="protein sequence ID" value="AEA65488.1"/>
    <property type="molecule type" value="Genomic_DNA"/>
</dbReference>
<dbReference type="SMART" id="SM00822">
    <property type="entry name" value="PKS_KR"/>
    <property type="match status" value="1"/>
</dbReference>
<dbReference type="InterPro" id="IPR016035">
    <property type="entry name" value="Acyl_Trfase/lysoPLipase"/>
</dbReference>
<dbReference type="Pfam" id="PF16197">
    <property type="entry name" value="KAsynt_C_assoc"/>
    <property type="match status" value="1"/>
</dbReference>
<dbReference type="SUPFAM" id="SSF52151">
    <property type="entry name" value="FabD/lysophospholipase-like"/>
    <property type="match status" value="1"/>
</dbReference>
<dbReference type="InterPro" id="IPR014031">
    <property type="entry name" value="Ketoacyl_synth_C"/>
</dbReference>